<feature type="domain" description="Myb-like" evidence="4">
    <location>
        <begin position="74"/>
        <end position="124"/>
    </location>
</feature>
<dbReference type="AlphaFoldDB" id="A0AAD5M9D7"/>
<evidence type="ECO:0008006" key="8">
    <source>
        <dbReference type="Google" id="ProtNLM"/>
    </source>
</evidence>
<name>A0AAD5M9D7_PYTIN</name>
<dbReference type="Gene3D" id="1.10.10.60">
    <property type="entry name" value="Homeodomain-like"/>
    <property type="match status" value="2"/>
</dbReference>
<evidence type="ECO:0000256" key="2">
    <source>
        <dbReference type="ARBA" id="ARBA00023125"/>
    </source>
</evidence>
<dbReference type="InterPro" id="IPR050560">
    <property type="entry name" value="MYB_TF"/>
</dbReference>
<proteinExistence type="predicted"/>
<dbReference type="FunFam" id="1.10.10.60:FF:000010">
    <property type="entry name" value="Transcriptional activator Myb isoform A"/>
    <property type="match status" value="1"/>
</dbReference>
<feature type="region of interest" description="Disordered" evidence="3">
    <location>
        <begin position="1"/>
        <end position="28"/>
    </location>
</feature>
<dbReference type="Proteomes" id="UP001209570">
    <property type="component" value="Unassembled WGS sequence"/>
</dbReference>
<feature type="compositionally biased region" description="Polar residues" evidence="3">
    <location>
        <begin position="265"/>
        <end position="284"/>
    </location>
</feature>
<dbReference type="InterPro" id="IPR001005">
    <property type="entry name" value="SANT/Myb"/>
</dbReference>
<dbReference type="Pfam" id="PF13921">
    <property type="entry name" value="Myb_DNA-bind_6"/>
    <property type="match status" value="1"/>
</dbReference>
<sequence length="333" mass="36898">MMQPAPALHSPGAHASTATVTQRADKRRQWSKEDDRVILQFVRDYGTKRWSKISELLPDRTPKQCRTRWLNFLDPSIDKAPWRAEETQIIFAAQERLGNKWAEIAKLLPGRTDNAIKNHWYSTFRRQCRQAAKAREKAEGSEQSEGEQSSGPVIDENQNPARRMQHLQTLRVKRDVEHMATANDFKRSKQSPVGDAMQSPNGGVGAFCLSSPMSQFPDKSRVAVLRRGFRGRSDSADLFLDCVELLSTKPANDASTDAGNGPSKLAQQQAAGDRSSSPATTIGSDSGDEGNWESIRQTLASSHITRDVGENASMRMAPLSLRLPTDVTVEPTA</sequence>
<dbReference type="InterPro" id="IPR009057">
    <property type="entry name" value="Homeodomain-like_sf"/>
</dbReference>
<dbReference type="GO" id="GO:0000981">
    <property type="term" value="F:DNA-binding transcription factor activity, RNA polymerase II-specific"/>
    <property type="evidence" value="ECO:0007669"/>
    <property type="project" value="TreeGrafter"/>
</dbReference>
<evidence type="ECO:0000259" key="5">
    <source>
        <dbReference type="PROSITE" id="PS51294"/>
    </source>
</evidence>
<feature type="domain" description="HTH myb-type" evidence="5">
    <location>
        <begin position="79"/>
        <end position="128"/>
    </location>
</feature>
<feature type="domain" description="HTH myb-type" evidence="5">
    <location>
        <begin position="26"/>
        <end position="77"/>
    </location>
</feature>
<reference evidence="6" key="1">
    <citation type="submission" date="2021-12" db="EMBL/GenBank/DDBJ databases">
        <title>Prjna785345.</title>
        <authorList>
            <person name="Rujirawat T."/>
            <person name="Krajaejun T."/>
        </authorList>
    </citation>
    <scope>NUCLEOTIDE SEQUENCE</scope>
    <source>
        <strain evidence="6">Pi057C3</strain>
    </source>
</reference>
<evidence type="ECO:0000313" key="6">
    <source>
        <dbReference type="EMBL" id="KAJ0409456.1"/>
    </source>
</evidence>
<dbReference type="GO" id="GO:0000978">
    <property type="term" value="F:RNA polymerase II cis-regulatory region sequence-specific DNA binding"/>
    <property type="evidence" value="ECO:0007669"/>
    <property type="project" value="TreeGrafter"/>
</dbReference>
<dbReference type="SMART" id="SM00717">
    <property type="entry name" value="SANT"/>
    <property type="match status" value="2"/>
</dbReference>
<dbReference type="InterPro" id="IPR017930">
    <property type="entry name" value="Myb_dom"/>
</dbReference>
<accession>A0AAD5M9D7</accession>
<feature type="compositionally biased region" description="Polar residues" evidence="3">
    <location>
        <begin position="294"/>
        <end position="303"/>
    </location>
</feature>
<evidence type="ECO:0000313" key="7">
    <source>
        <dbReference type="Proteomes" id="UP001209570"/>
    </source>
</evidence>
<organism evidence="6 7">
    <name type="scientific">Pythium insidiosum</name>
    <name type="common">Pythiosis disease agent</name>
    <dbReference type="NCBI Taxonomy" id="114742"/>
    <lineage>
        <taxon>Eukaryota</taxon>
        <taxon>Sar</taxon>
        <taxon>Stramenopiles</taxon>
        <taxon>Oomycota</taxon>
        <taxon>Peronosporomycetes</taxon>
        <taxon>Pythiales</taxon>
        <taxon>Pythiaceae</taxon>
        <taxon>Pythium</taxon>
    </lineage>
</organism>
<evidence type="ECO:0000256" key="1">
    <source>
        <dbReference type="ARBA" id="ARBA00022737"/>
    </source>
</evidence>
<comment type="caution">
    <text evidence="6">The sequence shown here is derived from an EMBL/GenBank/DDBJ whole genome shotgun (WGS) entry which is preliminary data.</text>
</comment>
<dbReference type="GO" id="GO:0005634">
    <property type="term" value="C:nucleus"/>
    <property type="evidence" value="ECO:0007669"/>
    <property type="project" value="TreeGrafter"/>
</dbReference>
<gene>
    <name evidence="6" type="ORF">P43SY_002346</name>
</gene>
<dbReference type="EMBL" id="JAKCXM010000004">
    <property type="protein sequence ID" value="KAJ0409456.1"/>
    <property type="molecule type" value="Genomic_DNA"/>
</dbReference>
<dbReference type="PROSITE" id="PS50090">
    <property type="entry name" value="MYB_LIKE"/>
    <property type="match status" value="2"/>
</dbReference>
<dbReference type="CDD" id="cd00167">
    <property type="entry name" value="SANT"/>
    <property type="match status" value="2"/>
</dbReference>
<feature type="region of interest" description="Disordered" evidence="3">
    <location>
        <begin position="132"/>
        <end position="160"/>
    </location>
</feature>
<keyword evidence="7" id="KW-1185">Reference proteome</keyword>
<dbReference type="PROSITE" id="PS51294">
    <property type="entry name" value="HTH_MYB"/>
    <property type="match status" value="2"/>
</dbReference>
<evidence type="ECO:0000259" key="4">
    <source>
        <dbReference type="PROSITE" id="PS50090"/>
    </source>
</evidence>
<protein>
    <recommendedName>
        <fullName evidence="8">Myb-like DNA-binding protein</fullName>
    </recommendedName>
</protein>
<keyword evidence="2" id="KW-0238">DNA-binding</keyword>
<feature type="domain" description="Myb-like" evidence="4">
    <location>
        <begin position="22"/>
        <end position="73"/>
    </location>
</feature>
<feature type="compositionally biased region" description="Low complexity" evidence="3">
    <location>
        <begin position="141"/>
        <end position="151"/>
    </location>
</feature>
<dbReference type="PANTHER" id="PTHR45614:SF274">
    <property type="entry name" value="MYB-LIKE DNA-BINDING PROTEIN"/>
    <property type="match status" value="1"/>
</dbReference>
<evidence type="ECO:0000256" key="3">
    <source>
        <dbReference type="SAM" id="MobiDB-lite"/>
    </source>
</evidence>
<dbReference type="PANTHER" id="PTHR45614">
    <property type="entry name" value="MYB PROTEIN-RELATED"/>
    <property type="match status" value="1"/>
</dbReference>
<feature type="region of interest" description="Disordered" evidence="3">
    <location>
        <begin position="252"/>
        <end position="333"/>
    </location>
</feature>
<dbReference type="SUPFAM" id="SSF46689">
    <property type="entry name" value="Homeodomain-like"/>
    <property type="match status" value="1"/>
</dbReference>
<keyword evidence="1" id="KW-0677">Repeat</keyword>